<accession>A0A2X0MS22</accession>
<comment type="similarity">
    <text evidence="1">Belongs to the glycosyl hydrolase 5 (cellulase A) family.</text>
</comment>
<dbReference type="PANTHER" id="PTHR31297:SF34">
    <property type="entry name" value="GLUCAN 1,3-BETA-GLUCOSIDASE 2"/>
    <property type="match status" value="1"/>
</dbReference>
<keyword evidence="3" id="KW-0325">Glycoprotein</keyword>
<evidence type="ECO:0000256" key="4">
    <source>
        <dbReference type="ARBA" id="ARBA00023295"/>
    </source>
</evidence>
<keyword evidence="5" id="KW-0961">Cell wall biogenesis/degradation</keyword>
<name>A0A2X0MS22_9BASI</name>
<dbReference type="GO" id="GO:0009986">
    <property type="term" value="C:cell surface"/>
    <property type="evidence" value="ECO:0007669"/>
    <property type="project" value="TreeGrafter"/>
</dbReference>
<evidence type="ECO:0000256" key="1">
    <source>
        <dbReference type="ARBA" id="ARBA00005641"/>
    </source>
</evidence>
<keyword evidence="9" id="KW-0472">Membrane</keyword>
<dbReference type="GO" id="GO:0071555">
    <property type="term" value="P:cell wall organization"/>
    <property type="evidence" value="ECO:0007669"/>
    <property type="project" value="UniProtKB-KW"/>
</dbReference>
<feature type="region of interest" description="Disordered" evidence="8">
    <location>
        <begin position="66"/>
        <end position="92"/>
    </location>
</feature>
<evidence type="ECO:0000256" key="8">
    <source>
        <dbReference type="SAM" id="MobiDB-lite"/>
    </source>
</evidence>
<dbReference type="GO" id="GO:0005576">
    <property type="term" value="C:extracellular region"/>
    <property type="evidence" value="ECO:0007669"/>
    <property type="project" value="TreeGrafter"/>
</dbReference>
<evidence type="ECO:0000256" key="2">
    <source>
        <dbReference type="ARBA" id="ARBA00022801"/>
    </source>
</evidence>
<organism evidence="10 11">
    <name type="scientific">Microbotryum silenes-dioicae</name>
    <dbReference type="NCBI Taxonomy" id="796604"/>
    <lineage>
        <taxon>Eukaryota</taxon>
        <taxon>Fungi</taxon>
        <taxon>Dikarya</taxon>
        <taxon>Basidiomycota</taxon>
        <taxon>Pucciniomycotina</taxon>
        <taxon>Microbotryomycetes</taxon>
        <taxon>Microbotryales</taxon>
        <taxon>Microbotryaceae</taxon>
        <taxon>Microbotryum</taxon>
    </lineage>
</organism>
<keyword evidence="2" id="KW-0378">Hydrolase</keyword>
<feature type="compositionally biased region" description="Low complexity" evidence="8">
    <location>
        <begin position="232"/>
        <end position="250"/>
    </location>
</feature>
<evidence type="ECO:0000313" key="11">
    <source>
        <dbReference type="Proteomes" id="UP000249464"/>
    </source>
</evidence>
<keyword evidence="9" id="KW-1133">Transmembrane helix</keyword>
<dbReference type="Gene3D" id="3.20.20.80">
    <property type="entry name" value="Glycosidases"/>
    <property type="match status" value="1"/>
</dbReference>
<evidence type="ECO:0000256" key="3">
    <source>
        <dbReference type="ARBA" id="ARBA00023180"/>
    </source>
</evidence>
<dbReference type="Proteomes" id="UP000249464">
    <property type="component" value="Unassembled WGS sequence"/>
</dbReference>
<dbReference type="GO" id="GO:0009251">
    <property type="term" value="P:glucan catabolic process"/>
    <property type="evidence" value="ECO:0007669"/>
    <property type="project" value="TreeGrafter"/>
</dbReference>
<protein>
    <recommendedName>
        <fullName evidence="7">glucan 1,3-beta-glucosidase</fullName>
        <ecNumber evidence="7">3.2.1.58</ecNumber>
    </recommendedName>
</protein>
<dbReference type="SUPFAM" id="SSF51445">
    <property type="entry name" value="(Trans)glycosidases"/>
    <property type="match status" value="1"/>
</dbReference>
<keyword evidence="9" id="KW-0812">Transmembrane</keyword>
<dbReference type="AlphaFoldDB" id="A0A2X0MS22"/>
<proteinExistence type="inferred from homology"/>
<dbReference type="EMBL" id="FQNC01000043">
    <property type="protein sequence ID" value="SGY50517.1"/>
    <property type="molecule type" value="Genomic_DNA"/>
</dbReference>
<reference evidence="10 11" key="1">
    <citation type="submission" date="2016-11" db="EMBL/GenBank/DDBJ databases">
        <authorList>
            <person name="Jaros S."/>
            <person name="Januszkiewicz K."/>
            <person name="Wedrychowicz H."/>
        </authorList>
    </citation>
    <scope>NUCLEOTIDE SEQUENCE [LARGE SCALE GENOMIC DNA]</scope>
</reference>
<evidence type="ECO:0000256" key="7">
    <source>
        <dbReference type="ARBA" id="ARBA00038929"/>
    </source>
</evidence>
<comment type="catalytic activity">
    <reaction evidence="6">
        <text>Successive hydrolysis of beta-D-glucose units from the non-reducing ends of (1-&gt;3)-beta-D-glucans, releasing alpha-glucose.</text>
        <dbReference type="EC" id="3.2.1.58"/>
    </reaction>
</comment>
<keyword evidence="4" id="KW-0326">Glycosidase</keyword>
<gene>
    <name evidence="10" type="primary">BQ5605_C001g00892</name>
    <name evidence="10" type="ORF">BQ5605_C001G00892</name>
</gene>
<dbReference type="GO" id="GO:0004338">
    <property type="term" value="F:glucan exo-1,3-beta-glucosidase activity"/>
    <property type="evidence" value="ECO:0007669"/>
    <property type="project" value="UniProtKB-EC"/>
</dbReference>
<dbReference type="InterPro" id="IPR050386">
    <property type="entry name" value="Glycosyl_hydrolase_5"/>
</dbReference>
<dbReference type="InterPro" id="IPR017853">
    <property type="entry name" value="GH"/>
</dbReference>
<dbReference type="PANTHER" id="PTHR31297">
    <property type="entry name" value="GLUCAN ENDO-1,6-BETA-GLUCOSIDASE B"/>
    <property type="match status" value="1"/>
</dbReference>
<feature type="region of interest" description="Disordered" evidence="8">
    <location>
        <begin position="1"/>
        <end position="21"/>
    </location>
</feature>
<evidence type="ECO:0000256" key="5">
    <source>
        <dbReference type="ARBA" id="ARBA00023316"/>
    </source>
</evidence>
<sequence>MSSYPPHRGQGTEDMMAGGGHSMMDGPQPTSANLYAAVPTNHDSNLAYAAYSTPYDSTMTEEMDPALGSPSHVHDDVPTSPPTRSHSVASYSDHHGGSYARYDGPAASTYSLGVDGQSQLGLNPRSGSGLGVYDKYEDHEMGDKTSAGRRGTANVAGGRTLVKKGTTGFWATLSSRGRKFLLLAVLVVLLLIAVAVAIPTALVTRNNERKANNALAADGSWSAAPTTLGSAAPSSAAAPLTTSATPTTTAFQGIPTGANGSADWRTAPFGGDGSIVYTESGSPFVYNNSFGGFWVSIPFNDSARAQDDVPPLNEPWDYSTTLINGVNLGGWLVTEPFIVPALYEPFNAASDSRTATNRAIDEWTLSEALSTSLTSVMTNHYETFITEQDFAEIASAGLNWVRIPIAWWLVEAWEGEPFLANVGWTYFLKAIGWARKYGLRLNLDLHAVPGSQNGYNHSGRQGTVNFLNGVMGIANAQRTLDCIRTLTEFISQPQYSNVVPMFSVLNEPLGLLAIDVESLRHFYWETYLMMRQITGYGTGKGPFISFHDGFMNLNSTRDGGWMGWMPGSDRVSLDTHPYLCFSEPNNDGMTYQAAKPCMYWADKMNVTTQQFGLAIAGEWSLAINDCGKWLNNVGNGNRYNGTYYLPNTGATTPRFAGVGSCDVWNDYTRWNQTIKDGFRLVATGHMDAFRHWFFWTWKTGYSNTLGRIANPMWNYQLGFENGWIPPNPREVVGACQSLVRNNGFTVALGSNPAPTLAPWMTGGSGAGTQQNEAMSRSYTRWPPVSLGTLNAANLPQYTPTAPVVTMPVATPTSYPNGYSAVTNPGNGWHNTGDAKGFMTEIAGCTYPDPWQGVSATVPSRPCTGGARMVKRNIVVERGPAPTPPPRPVG</sequence>
<dbReference type="STRING" id="796604.A0A2X0MS22"/>
<evidence type="ECO:0000256" key="6">
    <source>
        <dbReference type="ARBA" id="ARBA00036824"/>
    </source>
</evidence>
<dbReference type="EC" id="3.2.1.58" evidence="7"/>
<evidence type="ECO:0000313" key="10">
    <source>
        <dbReference type="EMBL" id="SGY50517.1"/>
    </source>
</evidence>
<evidence type="ECO:0000256" key="9">
    <source>
        <dbReference type="SAM" id="Phobius"/>
    </source>
</evidence>
<keyword evidence="11" id="KW-1185">Reference proteome</keyword>
<dbReference type="FunFam" id="3.20.20.80:FF:000033">
    <property type="entry name" value="Glucan 1,3-beta-glucosidase A"/>
    <property type="match status" value="1"/>
</dbReference>
<feature type="transmembrane region" description="Helical" evidence="9">
    <location>
        <begin position="180"/>
        <end position="202"/>
    </location>
</feature>
<feature type="region of interest" description="Disordered" evidence="8">
    <location>
        <begin position="232"/>
        <end position="257"/>
    </location>
</feature>